<name>A0ACC3SA71_9PEZI</name>
<accession>A0ACC3SA71</accession>
<organism evidence="1 2">
    <name type="scientific">Zalaria obscura</name>
    <dbReference type="NCBI Taxonomy" id="2024903"/>
    <lineage>
        <taxon>Eukaryota</taxon>
        <taxon>Fungi</taxon>
        <taxon>Dikarya</taxon>
        <taxon>Ascomycota</taxon>
        <taxon>Pezizomycotina</taxon>
        <taxon>Dothideomycetes</taxon>
        <taxon>Dothideomycetidae</taxon>
        <taxon>Dothideales</taxon>
        <taxon>Zalariaceae</taxon>
        <taxon>Zalaria</taxon>
    </lineage>
</organism>
<reference evidence="1" key="1">
    <citation type="submission" date="2024-02" db="EMBL/GenBank/DDBJ databases">
        <title>Metagenome Assembled Genome of Zalaria obscura JY119.</title>
        <authorList>
            <person name="Vighnesh L."/>
            <person name="Jagadeeshwari U."/>
            <person name="Venkata Ramana C."/>
            <person name="Sasikala C."/>
        </authorList>
    </citation>
    <scope>NUCLEOTIDE SEQUENCE</scope>
    <source>
        <strain evidence="1">JY119</strain>
    </source>
</reference>
<evidence type="ECO:0000313" key="2">
    <source>
        <dbReference type="Proteomes" id="UP001320706"/>
    </source>
</evidence>
<gene>
    <name evidence="1" type="ORF">M8818_005269</name>
</gene>
<protein>
    <submittedName>
        <fullName evidence="1">Uncharacterized protein</fullName>
    </submittedName>
</protein>
<sequence>MAVGDPYAPSPPRDHPPPRRPNGPTNQPGNATRPTGTDRIPADADDCCGFHGGQAGLDNGVGTVGGSFAGGLDGVLG</sequence>
<dbReference type="EMBL" id="JAMKPW020000030">
    <property type="protein sequence ID" value="KAK8203378.1"/>
    <property type="molecule type" value="Genomic_DNA"/>
</dbReference>
<proteinExistence type="predicted"/>
<dbReference type="Proteomes" id="UP001320706">
    <property type="component" value="Unassembled WGS sequence"/>
</dbReference>
<keyword evidence="2" id="KW-1185">Reference proteome</keyword>
<comment type="caution">
    <text evidence="1">The sequence shown here is derived from an EMBL/GenBank/DDBJ whole genome shotgun (WGS) entry which is preliminary data.</text>
</comment>
<evidence type="ECO:0000313" key="1">
    <source>
        <dbReference type="EMBL" id="KAK8203378.1"/>
    </source>
</evidence>